<evidence type="ECO:0000313" key="3">
    <source>
        <dbReference type="Proteomes" id="UP000321721"/>
    </source>
</evidence>
<feature type="transmembrane region" description="Helical" evidence="1">
    <location>
        <begin position="109"/>
        <end position="132"/>
    </location>
</feature>
<organism evidence="2 3">
    <name type="scientific">Vicingus serpentipes</name>
    <dbReference type="NCBI Taxonomy" id="1926625"/>
    <lineage>
        <taxon>Bacteria</taxon>
        <taxon>Pseudomonadati</taxon>
        <taxon>Bacteroidota</taxon>
        <taxon>Flavobacteriia</taxon>
        <taxon>Flavobacteriales</taxon>
        <taxon>Vicingaceae</taxon>
        <taxon>Vicingus</taxon>
    </lineage>
</organism>
<evidence type="ECO:0000256" key="1">
    <source>
        <dbReference type="SAM" id="Phobius"/>
    </source>
</evidence>
<protein>
    <submittedName>
        <fullName evidence="2">Uncharacterized protein</fullName>
    </submittedName>
</protein>
<keyword evidence="1" id="KW-0472">Membrane</keyword>
<comment type="caution">
    <text evidence="2">The sequence shown here is derived from an EMBL/GenBank/DDBJ whole genome shotgun (WGS) entry which is preliminary data.</text>
</comment>
<dbReference type="RefSeq" id="WP_147097756.1">
    <property type="nucleotide sequence ID" value="NZ_VOOS01000001.1"/>
</dbReference>
<feature type="transmembrane region" description="Helical" evidence="1">
    <location>
        <begin position="85"/>
        <end position="103"/>
    </location>
</feature>
<sequence length="144" mass="16474">MDKHLTEIEVFEYANQLISDINYSNTIEQHLKACDQCLNKVEEEQSFAIHIKESIEVTKQVDLSDKIAHYFAQDKPNFIGLDTKGIIYIILGLSALMMLSQVVEIEIKSIQISYLNVIFSSIVGLLFVELVVKYRKYKKGNTAI</sequence>
<dbReference type="EMBL" id="VOOS01000001">
    <property type="protein sequence ID" value="TXB66801.1"/>
    <property type="molecule type" value="Genomic_DNA"/>
</dbReference>
<keyword evidence="1" id="KW-0812">Transmembrane</keyword>
<name>A0A5C6RWX1_9FLAO</name>
<proteinExistence type="predicted"/>
<keyword evidence="1" id="KW-1133">Transmembrane helix</keyword>
<accession>A0A5C6RWX1</accession>
<reference evidence="2 3" key="1">
    <citation type="submission" date="2019-08" db="EMBL/GenBank/DDBJ databases">
        <title>Genome of Vicingus serpentipes NCIMB 15042.</title>
        <authorList>
            <person name="Bowman J.P."/>
        </authorList>
    </citation>
    <scope>NUCLEOTIDE SEQUENCE [LARGE SCALE GENOMIC DNA]</scope>
    <source>
        <strain evidence="2 3">NCIMB 15042</strain>
    </source>
</reference>
<evidence type="ECO:0000313" key="2">
    <source>
        <dbReference type="EMBL" id="TXB66801.1"/>
    </source>
</evidence>
<dbReference type="Proteomes" id="UP000321721">
    <property type="component" value="Unassembled WGS sequence"/>
</dbReference>
<dbReference type="AlphaFoldDB" id="A0A5C6RWX1"/>
<gene>
    <name evidence="2" type="ORF">FRY74_01050</name>
</gene>
<keyword evidence="3" id="KW-1185">Reference proteome</keyword>